<keyword evidence="6" id="KW-0227">DNA damage</keyword>
<organism evidence="11 12">
    <name type="scientific">Leptobrachium leishanense</name>
    <name type="common">Leishan spiny toad</name>
    <dbReference type="NCBI Taxonomy" id="445787"/>
    <lineage>
        <taxon>Eukaryota</taxon>
        <taxon>Metazoa</taxon>
        <taxon>Chordata</taxon>
        <taxon>Craniata</taxon>
        <taxon>Vertebrata</taxon>
        <taxon>Euteleostomi</taxon>
        <taxon>Amphibia</taxon>
        <taxon>Batrachia</taxon>
        <taxon>Anura</taxon>
        <taxon>Pelobatoidea</taxon>
        <taxon>Megophryidae</taxon>
        <taxon>Leptobrachium</taxon>
    </lineage>
</organism>
<dbReference type="InterPro" id="IPR004808">
    <property type="entry name" value="AP_endonuc_1"/>
</dbReference>
<comment type="cofactor">
    <cofactor evidence="2">
        <name>Mg(2+)</name>
        <dbReference type="ChEBI" id="CHEBI:18420"/>
    </cofactor>
</comment>
<evidence type="ECO:0000256" key="3">
    <source>
        <dbReference type="ARBA" id="ARBA00007092"/>
    </source>
</evidence>
<keyword evidence="8" id="KW-0460">Magnesium</keyword>
<keyword evidence="9" id="KW-0234">DNA repair</keyword>
<dbReference type="GO" id="GO:0006284">
    <property type="term" value="P:base-excision repair"/>
    <property type="evidence" value="ECO:0007669"/>
    <property type="project" value="TreeGrafter"/>
</dbReference>
<proteinExistence type="inferred from homology"/>
<dbReference type="Pfam" id="PF03372">
    <property type="entry name" value="Exo_endo_phos"/>
    <property type="match status" value="1"/>
</dbReference>
<dbReference type="Ensembl" id="ENSLLET00000007076.1">
    <property type="protein sequence ID" value="ENSLLEP00000006798.1"/>
    <property type="gene ID" value="ENSLLEG00000004277.1"/>
</dbReference>
<evidence type="ECO:0000256" key="5">
    <source>
        <dbReference type="ARBA" id="ARBA00022723"/>
    </source>
</evidence>
<sequence>WARSLLSYNVRGLNTPQKRTKILQELRAQRTAVAFLQETHFQGDSSPTLRDRFFPTGYFSNFEGGKSRGVAILLAREVPFKEEGVQRDQNGRFLFIKGTIGGALYTFASIYLPNKAQHRSLSTILRELSAFREVVAGDFNAPLDPRTDTSAGRSSIPYHVLRHMPSKRRVLNDLLDANIRFAAQRTKCYFALKENRPGRYLAHMLHKGREAN</sequence>
<evidence type="ECO:0000256" key="1">
    <source>
        <dbReference type="ARBA" id="ARBA00000493"/>
    </source>
</evidence>
<dbReference type="AlphaFoldDB" id="A0A8C5P9J2"/>
<evidence type="ECO:0000313" key="12">
    <source>
        <dbReference type="Proteomes" id="UP000694569"/>
    </source>
</evidence>
<dbReference type="GO" id="GO:0008081">
    <property type="term" value="F:phosphoric diester hydrolase activity"/>
    <property type="evidence" value="ECO:0007669"/>
    <property type="project" value="TreeGrafter"/>
</dbReference>
<dbReference type="InterPro" id="IPR036691">
    <property type="entry name" value="Endo/exonu/phosph_ase_sf"/>
</dbReference>
<keyword evidence="7" id="KW-0378">Hydrolase</keyword>
<name>A0A8C5P9J2_9ANUR</name>
<dbReference type="GO" id="GO:0003906">
    <property type="term" value="F:DNA-(apurinic or apyrimidinic site) endonuclease activity"/>
    <property type="evidence" value="ECO:0007669"/>
    <property type="project" value="TreeGrafter"/>
</dbReference>
<dbReference type="InterPro" id="IPR005135">
    <property type="entry name" value="Endo/exonuclease/phosphatase"/>
</dbReference>
<dbReference type="GO" id="GO:0008311">
    <property type="term" value="F:double-stranded DNA 3'-5' DNA exonuclease activity"/>
    <property type="evidence" value="ECO:0007669"/>
    <property type="project" value="UniProtKB-EC"/>
</dbReference>
<evidence type="ECO:0000259" key="10">
    <source>
        <dbReference type="Pfam" id="PF03372"/>
    </source>
</evidence>
<evidence type="ECO:0000256" key="7">
    <source>
        <dbReference type="ARBA" id="ARBA00022801"/>
    </source>
</evidence>
<dbReference type="PANTHER" id="PTHR22748:SF6">
    <property type="entry name" value="DNA-(APURINIC OR APYRIMIDINIC SITE) ENDONUCLEASE"/>
    <property type="match status" value="1"/>
</dbReference>
<keyword evidence="5" id="KW-0479">Metal-binding</keyword>
<reference evidence="11" key="2">
    <citation type="submission" date="2025-09" db="UniProtKB">
        <authorList>
            <consortium name="Ensembl"/>
        </authorList>
    </citation>
    <scope>IDENTIFICATION</scope>
</reference>
<dbReference type="OrthoDB" id="9836372at2759"/>
<evidence type="ECO:0000256" key="9">
    <source>
        <dbReference type="ARBA" id="ARBA00023204"/>
    </source>
</evidence>
<dbReference type="SUPFAM" id="SSF56219">
    <property type="entry name" value="DNase I-like"/>
    <property type="match status" value="1"/>
</dbReference>
<accession>A0A8C5P9J2</accession>
<dbReference type="Proteomes" id="UP000694569">
    <property type="component" value="Unplaced"/>
</dbReference>
<protein>
    <recommendedName>
        <fullName evidence="4">exodeoxyribonuclease III</fullName>
        <ecNumber evidence="4">3.1.11.2</ecNumber>
    </recommendedName>
</protein>
<evidence type="ECO:0000256" key="8">
    <source>
        <dbReference type="ARBA" id="ARBA00022842"/>
    </source>
</evidence>
<dbReference type="GO" id="GO:0046872">
    <property type="term" value="F:metal ion binding"/>
    <property type="evidence" value="ECO:0007669"/>
    <property type="project" value="UniProtKB-KW"/>
</dbReference>
<dbReference type="Gene3D" id="3.60.10.10">
    <property type="entry name" value="Endonuclease/exonuclease/phosphatase"/>
    <property type="match status" value="1"/>
</dbReference>
<comment type="catalytic activity">
    <reaction evidence="1">
        <text>Exonucleolytic cleavage in the 3'- to 5'-direction to yield nucleoside 5'-phosphates.</text>
        <dbReference type="EC" id="3.1.11.2"/>
    </reaction>
</comment>
<evidence type="ECO:0000256" key="4">
    <source>
        <dbReference type="ARBA" id="ARBA00012115"/>
    </source>
</evidence>
<comment type="similarity">
    <text evidence="3">Belongs to the DNA repair enzymes AP/ExoA family.</text>
</comment>
<evidence type="ECO:0000256" key="6">
    <source>
        <dbReference type="ARBA" id="ARBA00022763"/>
    </source>
</evidence>
<dbReference type="EC" id="3.1.11.2" evidence="4"/>
<evidence type="ECO:0000313" key="11">
    <source>
        <dbReference type="Ensembl" id="ENSLLEP00000006798.1"/>
    </source>
</evidence>
<dbReference type="GO" id="GO:0005634">
    <property type="term" value="C:nucleus"/>
    <property type="evidence" value="ECO:0007669"/>
    <property type="project" value="TreeGrafter"/>
</dbReference>
<dbReference type="GeneTree" id="ENSGT01070000253955"/>
<dbReference type="PANTHER" id="PTHR22748">
    <property type="entry name" value="AP ENDONUCLEASE"/>
    <property type="match status" value="1"/>
</dbReference>
<reference evidence="11" key="1">
    <citation type="submission" date="2025-08" db="UniProtKB">
        <authorList>
            <consortium name="Ensembl"/>
        </authorList>
    </citation>
    <scope>IDENTIFICATION</scope>
</reference>
<keyword evidence="12" id="KW-1185">Reference proteome</keyword>
<evidence type="ECO:0000256" key="2">
    <source>
        <dbReference type="ARBA" id="ARBA00001946"/>
    </source>
</evidence>
<feature type="domain" description="Endonuclease/exonuclease/phosphatase" evidence="10">
    <location>
        <begin position="6"/>
        <end position="146"/>
    </location>
</feature>